<dbReference type="Proteomes" id="UP000217790">
    <property type="component" value="Unassembled WGS sequence"/>
</dbReference>
<dbReference type="STRING" id="47427.A0A2H3DSF4"/>
<dbReference type="InParanoid" id="A0A2H3DSF4"/>
<evidence type="ECO:0008006" key="3">
    <source>
        <dbReference type="Google" id="ProtNLM"/>
    </source>
</evidence>
<evidence type="ECO:0000313" key="2">
    <source>
        <dbReference type="Proteomes" id="UP000217790"/>
    </source>
</evidence>
<dbReference type="OrthoDB" id="5418601at2759"/>
<protein>
    <recommendedName>
        <fullName evidence="3">Heterokaryon incompatibility domain-containing protein</fullName>
    </recommendedName>
</protein>
<name>A0A2H3DSF4_ARMGA</name>
<proteinExistence type="predicted"/>
<keyword evidence="2" id="KW-1185">Reference proteome</keyword>
<dbReference type="AlphaFoldDB" id="A0A2H3DSF4"/>
<sequence length="584" mass="66177">MLAPSSFTKLISKPLRSVFTTPQTKMDSALSMTAVSDQNTDIIGPSEPQGEIVHPTQSAGDFVGVLDDGDDYGRNYRDEWVRKSARQAGQKLITYFQGITLPRVTISAFIETGQAEASIKVPKQRSYIVRRPVIQSCLANTPLISLGIQGVIDRLNATLGTSHTLNTPSLLSLLKECIERNYDFSTYGTHRDSNIQDELHRREEDDREMRRKALIGNVIVHPDLVPRRVWDLYSNRVVPYWIAETLPTPISHAWVDVDDRVNDTNLNLIRIEMLNLGKDYVWLDVLCLQQNGGRREDLRAEEWKIDVPTIGYIYRFSTVLTYLGGLGRPLSLKVGDLDSDRCWFRCAWTVQEVGFWGRIIAGDTPDGPMHAKPIDDDGNYKTDVLTRFHKQLKSLHTTMDIFSVLTAMRDRVSMNPMDRVARLALLMMPRAIPAYYESGSLEDAWTVLVNTTHDYYRGLLLFVYPGVGLRCKKWRPTWDRVMTEPLPTGIEYCSSVERNDNTDEDCVEGPCIEQGLLRRLDEGSADGVDRQGELVVKDADGMAHTFKICVTHQFPIPEDTYTLLRSLPLLGNRDKKSLKYCVVG</sequence>
<reference evidence="2" key="1">
    <citation type="journal article" date="2017" name="Nat. Ecol. Evol.">
        <title>Genome expansion and lineage-specific genetic innovations in the forest pathogenic fungi Armillaria.</title>
        <authorList>
            <person name="Sipos G."/>
            <person name="Prasanna A.N."/>
            <person name="Walter M.C."/>
            <person name="O'Connor E."/>
            <person name="Balint B."/>
            <person name="Krizsan K."/>
            <person name="Kiss B."/>
            <person name="Hess J."/>
            <person name="Varga T."/>
            <person name="Slot J."/>
            <person name="Riley R."/>
            <person name="Boka B."/>
            <person name="Rigling D."/>
            <person name="Barry K."/>
            <person name="Lee J."/>
            <person name="Mihaltcheva S."/>
            <person name="LaButti K."/>
            <person name="Lipzen A."/>
            <person name="Waldron R."/>
            <person name="Moloney N.M."/>
            <person name="Sperisen C."/>
            <person name="Kredics L."/>
            <person name="Vagvoelgyi C."/>
            <person name="Patrignani A."/>
            <person name="Fitzpatrick D."/>
            <person name="Nagy I."/>
            <person name="Doyle S."/>
            <person name="Anderson J.B."/>
            <person name="Grigoriev I.V."/>
            <person name="Gueldener U."/>
            <person name="Muensterkoetter M."/>
            <person name="Nagy L.G."/>
        </authorList>
    </citation>
    <scope>NUCLEOTIDE SEQUENCE [LARGE SCALE GENOMIC DNA]</scope>
    <source>
        <strain evidence="2">Ar21-2</strain>
    </source>
</reference>
<evidence type="ECO:0000313" key="1">
    <source>
        <dbReference type="EMBL" id="PBK92037.1"/>
    </source>
</evidence>
<dbReference type="OMA" id="VPYWIAE"/>
<accession>A0A2H3DSF4</accession>
<gene>
    <name evidence="1" type="ORF">ARMGADRAFT_1031496</name>
</gene>
<organism evidence="1 2">
    <name type="scientific">Armillaria gallica</name>
    <name type="common">Bulbous honey fungus</name>
    <name type="synonym">Armillaria bulbosa</name>
    <dbReference type="NCBI Taxonomy" id="47427"/>
    <lineage>
        <taxon>Eukaryota</taxon>
        <taxon>Fungi</taxon>
        <taxon>Dikarya</taxon>
        <taxon>Basidiomycota</taxon>
        <taxon>Agaricomycotina</taxon>
        <taxon>Agaricomycetes</taxon>
        <taxon>Agaricomycetidae</taxon>
        <taxon>Agaricales</taxon>
        <taxon>Marasmiineae</taxon>
        <taxon>Physalacriaceae</taxon>
        <taxon>Armillaria</taxon>
    </lineage>
</organism>
<dbReference type="EMBL" id="KZ293660">
    <property type="protein sequence ID" value="PBK92037.1"/>
    <property type="molecule type" value="Genomic_DNA"/>
</dbReference>